<organism evidence="1 2">
    <name type="scientific">Penicillium subrubescens</name>
    <dbReference type="NCBI Taxonomy" id="1316194"/>
    <lineage>
        <taxon>Eukaryota</taxon>
        <taxon>Fungi</taxon>
        <taxon>Dikarya</taxon>
        <taxon>Ascomycota</taxon>
        <taxon>Pezizomycotina</taxon>
        <taxon>Eurotiomycetes</taxon>
        <taxon>Eurotiomycetidae</taxon>
        <taxon>Eurotiales</taxon>
        <taxon>Aspergillaceae</taxon>
        <taxon>Penicillium</taxon>
    </lineage>
</organism>
<accession>A0A1Q5SY21</accession>
<dbReference type="Proteomes" id="UP000186955">
    <property type="component" value="Unassembled WGS sequence"/>
</dbReference>
<proteinExistence type="predicted"/>
<keyword evidence="2" id="KW-1185">Reference proteome</keyword>
<sequence>MSVEVYYVMGWQWLPSISDDPQVRGVVTNLPQLYLLKEDNQGILWSQDNPSTAPICYLPQECNKTSAGMDISSISVKHHPFDQPATLANNDRARLSSVKISNCRDGPPNESDVKD</sequence>
<gene>
    <name evidence="1" type="ORF">PENSUB_12781</name>
</gene>
<name>A0A1Q5SY21_9EURO</name>
<evidence type="ECO:0000313" key="2">
    <source>
        <dbReference type="Proteomes" id="UP000186955"/>
    </source>
</evidence>
<reference evidence="1 2" key="1">
    <citation type="submission" date="2016-10" db="EMBL/GenBank/DDBJ databases">
        <title>Genome sequence of the ascomycete fungus Penicillium subrubescens.</title>
        <authorList>
            <person name="De Vries R.P."/>
            <person name="Peng M."/>
            <person name="Dilokpimol A."/>
            <person name="Hilden K."/>
            <person name="Makela M.R."/>
            <person name="Grigoriev I."/>
            <person name="Riley R."/>
            <person name="Granchi Z."/>
        </authorList>
    </citation>
    <scope>NUCLEOTIDE SEQUENCE [LARGE SCALE GENOMIC DNA]</scope>
    <source>
        <strain evidence="1 2">CBS 132785</strain>
    </source>
</reference>
<dbReference type="AlphaFoldDB" id="A0A1Q5SY21"/>
<dbReference type="EMBL" id="MNBE01000740">
    <property type="protein sequence ID" value="OKO92796.1"/>
    <property type="molecule type" value="Genomic_DNA"/>
</dbReference>
<protein>
    <submittedName>
        <fullName evidence="1">Uncharacterized protein</fullName>
    </submittedName>
</protein>
<evidence type="ECO:0000313" key="1">
    <source>
        <dbReference type="EMBL" id="OKO92796.1"/>
    </source>
</evidence>
<comment type="caution">
    <text evidence="1">The sequence shown here is derived from an EMBL/GenBank/DDBJ whole genome shotgun (WGS) entry which is preliminary data.</text>
</comment>